<accession>A0A382T6X7</accession>
<evidence type="ECO:0000313" key="1">
    <source>
        <dbReference type="EMBL" id="SVD17816.1"/>
    </source>
</evidence>
<organism evidence="1">
    <name type="scientific">marine metagenome</name>
    <dbReference type="NCBI Taxonomy" id="408172"/>
    <lineage>
        <taxon>unclassified sequences</taxon>
        <taxon>metagenomes</taxon>
        <taxon>ecological metagenomes</taxon>
    </lineage>
</organism>
<name>A0A382T6X7_9ZZZZ</name>
<reference evidence="1" key="1">
    <citation type="submission" date="2018-05" db="EMBL/GenBank/DDBJ databases">
        <authorList>
            <person name="Lanie J.A."/>
            <person name="Ng W.-L."/>
            <person name="Kazmierczak K.M."/>
            <person name="Andrzejewski T.M."/>
            <person name="Davidsen T.M."/>
            <person name="Wayne K.J."/>
            <person name="Tettelin H."/>
            <person name="Glass J.I."/>
            <person name="Rusch D."/>
            <person name="Podicherti R."/>
            <person name="Tsui H.-C.T."/>
            <person name="Winkler M.E."/>
        </authorList>
    </citation>
    <scope>NUCLEOTIDE SEQUENCE</scope>
</reference>
<feature type="non-terminal residue" evidence="1">
    <location>
        <position position="71"/>
    </location>
</feature>
<sequence>MELEKDVLNSINTTFKSKGLQPPRAWFEHGTLWADTENPMAVKFIKGAIEDVVVPVTGDPDNFSVSVNRFE</sequence>
<dbReference type="EMBL" id="UINC01134334">
    <property type="protein sequence ID" value="SVD17816.1"/>
    <property type="molecule type" value="Genomic_DNA"/>
</dbReference>
<proteinExistence type="predicted"/>
<gene>
    <name evidence="1" type="ORF">METZ01_LOCUS370670</name>
</gene>
<protein>
    <submittedName>
        <fullName evidence="1">Uncharacterized protein</fullName>
    </submittedName>
</protein>
<dbReference type="AlphaFoldDB" id="A0A382T6X7"/>